<gene>
    <name evidence="1" type="ORF">ACHIPZ_13625</name>
</gene>
<dbReference type="EMBL" id="JBIMSO010000051">
    <property type="protein sequence ID" value="MFH5209225.1"/>
    <property type="molecule type" value="Genomic_DNA"/>
</dbReference>
<sequence length="270" mass="30364">MSKPQSNTHRIEVTSHLRWVRLDQMKVNPQAQRDLSQSWADELAKDFDPDKMGFIHTSFRDGWYYVIDGQHRRQAAIAYLGSDQQVQCHVYEGLTVEQEAKLFLALNRQRQQGAMSKYKVALTAGSPVECDVDRIARALGLKIGASAQLEEITCVTALLTAYKKRGPGPLAFALRMIRDAYGYDGFKREVINGLTLVIDRYGNRVDEQQLIKRLMADGLIGLHRRGKDLRNSTGAAAEQCYACAIVESFNRARGGSKLQPWWNFQQGGAA</sequence>
<protein>
    <submittedName>
        <fullName evidence="1">DUF6551 family protein</fullName>
    </submittedName>
</protein>
<evidence type="ECO:0000313" key="2">
    <source>
        <dbReference type="Proteomes" id="UP001609175"/>
    </source>
</evidence>
<dbReference type="InterPro" id="IPR046681">
    <property type="entry name" value="DUF6551"/>
</dbReference>
<dbReference type="InterPro" id="IPR036086">
    <property type="entry name" value="ParB/Sulfiredoxin_sf"/>
</dbReference>
<dbReference type="Pfam" id="PF20188">
    <property type="entry name" value="DUF6551"/>
    <property type="match status" value="1"/>
</dbReference>
<comment type="caution">
    <text evidence="1">The sequence shown here is derived from an EMBL/GenBank/DDBJ whole genome shotgun (WGS) entry which is preliminary data.</text>
</comment>
<organism evidence="1 2">
    <name type="scientific">Antrihabitans spumae</name>
    <dbReference type="NCBI Taxonomy" id="3373370"/>
    <lineage>
        <taxon>Bacteria</taxon>
        <taxon>Bacillati</taxon>
        <taxon>Actinomycetota</taxon>
        <taxon>Actinomycetes</taxon>
        <taxon>Mycobacteriales</taxon>
        <taxon>Nocardiaceae</taxon>
        <taxon>Antrihabitans</taxon>
    </lineage>
</organism>
<proteinExistence type="predicted"/>
<dbReference type="Proteomes" id="UP001609175">
    <property type="component" value="Unassembled WGS sequence"/>
</dbReference>
<dbReference type="SUPFAM" id="SSF110849">
    <property type="entry name" value="ParB/Sulfiredoxin"/>
    <property type="match status" value="1"/>
</dbReference>
<accession>A0ABW7JMJ6</accession>
<name>A0ABW7JMJ6_9NOCA</name>
<reference evidence="1 2" key="1">
    <citation type="submission" date="2024-10" db="EMBL/GenBank/DDBJ databases">
        <authorList>
            <person name="Riesco R."/>
        </authorList>
    </citation>
    <scope>NUCLEOTIDE SEQUENCE [LARGE SCALE GENOMIC DNA]</scope>
    <source>
        <strain evidence="1 2">NCIMB 15449</strain>
    </source>
</reference>
<evidence type="ECO:0000313" key="1">
    <source>
        <dbReference type="EMBL" id="MFH5209225.1"/>
    </source>
</evidence>
<dbReference type="RefSeq" id="WP_395114926.1">
    <property type="nucleotide sequence ID" value="NZ_JBIMSO010000051.1"/>
</dbReference>